<proteinExistence type="predicted"/>
<evidence type="ECO:0000313" key="2">
    <source>
        <dbReference type="EMBL" id="CAG7786821.1"/>
    </source>
</evidence>
<protein>
    <submittedName>
        <fullName evidence="2">Uncharacterized protein</fullName>
    </submittedName>
</protein>
<dbReference type="Proteomes" id="UP000708208">
    <property type="component" value="Unassembled WGS sequence"/>
</dbReference>
<dbReference type="OrthoDB" id="7553586at2759"/>
<keyword evidence="3" id="KW-1185">Reference proteome</keyword>
<gene>
    <name evidence="2" type="ORF">AFUS01_LOCUS25371</name>
</gene>
<feature type="non-terminal residue" evidence="2">
    <location>
        <position position="1"/>
    </location>
</feature>
<evidence type="ECO:0000256" key="1">
    <source>
        <dbReference type="SAM" id="MobiDB-lite"/>
    </source>
</evidence>
<accession>A0A8J2P3U5</accession>
<dbReference type="GO" id="GO:0006605">
    <property type="term" value="P:protein targeting"/>
    <property type="evidence" value="ECO:0007669"/>
    <property type="project" value="InterPro"/>
</dbReference>
<dbReference type="GO" id="GO:0006886">
    <property type="term" value="P:intracellular protein transport"/>
    <property type="evidence" value="ECO:0007669"/>
    <property type="project" value="InterPro"/>
</dbReference>
<dbReference type="GO" id="GO:0005524">
    <property type="term" value="F:ATP binding"/>
    <property type="evidence" value="ECO:0007669"/>
    <property type="project" value="InterPro"/>
</dbReference>
<dbReference type="PANTHER" id="PTHR30612">
    <property type="entry name" value="SECA INNER MEMBRANE COMPONENT OF SEC PROTEIN SECRETION SYSTEM"/>
    <property type="match status" value="1"/>
</dbReference>
<dbReference type="InterPro" id="IPR000185">
    <property type="entry name" value="SecA"/>
</dbReference>
<feature type="region of interest" description="Disordered" evidence="1">
    <location>
        <begin position="354"/>
        <end position="381"/>
    </location>
</feature>
<comment type="caution">
    <text evidence="2">The sequence shown here is derived from an EMBL/GenBank/DDBJ whole genome shotgun (WGS) entry which is preliminary data.</text>
</comment>
<name>A0A8J2P3U5_9HEXA</name>
<organism evidence="2 3">
    <name type="scientific">Allacma fusca</name>
    <dbReference type="NCBI Taxonomy" id="39272"/>
    <lineage>
        <taxon>Eukaryota</taxon>
        <taxon>Metazoa</taxon>
        <taxon>Ecdysozoa</taxon>
        <taxon>Arthropoda</taxon>
        <taxon>Hexapoda</taxon>
        <taxon>Collembola</taxon>
        <taxon>Symphypleona</taxon>
        <taxon>Sminthuridae</taxon>
        <taxon>Allacma</taxon>
    </lineage>
</organism>
<dbReference type="AlphaFoldDB" id="A0A8J2P3U5"/>
<evidence type="ECO:0000313" key="3">
    <source>
        <dbReference type="Proteomes" id="UP000708208"/>
    </source>
</evidence>
<dbReference type="PANTHER" id="PTHR30612:SF0">
    <property type="entry name" value="CHLOROPLAST PROTEIN-TRANSPORTING ATPASE"/>
    <property type="match status" value="1"/>
</dbReference>
<reference evidence="2" key="1">
    <citation type="submission" date="2021-06" db="EMBL/GenBank/DDBJ databases">
        <authorList>
            <person name="Hodson N. C."/>
            <person name="Mongue J. A."/>
            <person name="Jaron S. K."/>
        </authorList>
    </citation>
    <scope>NUCLEOTIDE SEQUENCE</scope>
</reference>
<sequence length="381" mass="42957">MNSIPKYLNELVESRLDTWIDSALIVKYKLKENYDYYLKPGDGTQVKVVPVGHEELFQNVVWSDGILPFLQLKHGLQPTGEKIPVCSISNFGKNKYRELNPTIVNDKDWAKFVAVEGNMVAVQDGRAVLIICKTIDDCQRVELCLKIIDTIEPVNPDMSFEEYSQNFRTIKNLTEAQHAVVSSSVLYPGDVVVTTRTLARNLQLLPSAIVDSNGGLHVCLGFLPRTQREKEMMFRFARVGLTGSVQMIVRKSEVQKIYPVETLNGIEGKDEIITSHKKTKVDLKIKQLGSNMATECPTELLEPCNSEVLKTLEASYDDNSKEPSYLGLNENEILYDGYEGDDENLDSDDKLHQRDAINSETSEWVLPPEFEVNETSTSTEV</sequence>
<dbReference type="EMBL" id="CAJVCH010327076">
    <property type="protein sequence ID" value="CAG7786821.1"/>
    <property type="molecule type" value="Genomic_DNA"/>
</dbReference>